<dbReference type="Gene3D" id="2.60.40.150">
    <property type="entry name" value="C2 domain"/>
    <property type="match status" value="2"/>
</dbReference>
<dbReference type="Proteomes" id="UP000261520">
    <property type="component" value="Unplaced"/>
</dbReference>
<dbReference type="GO" id="GO:0042584">
    <property type="term" value="C:chromaffin granule membrane"/>
    <property type="evidence" value="ECO:0007669"/>
    <property type="project" value="UniProtKB-SubCell"/>
</dbReference>
<dbReference type="GO" id="GO:0005886">
    <property type="term" value="C:plasma membrane"/>
    <property type="evidence" value="ECO:0007669"/>
    <property type="project" value="TreeGrafter"/>
</dbReference>
<feature type="compositionally biased region" description="Basic and acidic residues" evidence="13">
    <location>
        <begin position="106"/>
        <end position="118"/>
    </location>
</feature>
<feature type="region of interest" description="Disordered" evidence="13">
    <location>
        <begin position="89"/>
        <end position="122"/>
    </location>
</feature>
<evidence type="ECO:0000256" key="12">
    <source>
        <dbReference type="ARBA" id="ARBA00023329"/>
    </source>
</evidence>
<dbReference type="CDD" id="cd08402">
    <property type="entry name" value="C2B_Synaptotagmin-1"/>
    <property type="match status" value="1"/>
</dbReference>
<dbReference type="GO" id="GO:0005544">
    <property type="term" value="F:calcium-dependent phospholipid binding"/>
    <property type="evidence" value="ECO:0007669"/>
    <property type="project" value="TreeGrafter"/>
</dbReference>
<organism evidence="15 16">
    <name type="scientific">Periophthalmus magnuspinnatus</name>
    <dbReference type="NCBI Taxonomy" id="409849"/>
    <lineage>
        <taxon>Eukaryota</taxon>
        <taxon>Metazoa</taxon>
        <taxon>Chordata</taxon>
        <taxon>Craniata</taxon>
        <taxon>Vertebrata</taxon>
        <taxon>Euteleostomi</taxon>
        <taxon>Actinopterygii</taxon>
        <taxon>Neopterygii</taxon>
        <taxon>Teleostei</taxon>
        <taxon>Neoteleostei</taxon>
        <taxon>Acanthomorphata</taxon>
        <taxon>Gobiaria</taxon>
        <taxon>Gobiiformes</taxon>
        <taxon>Gobioidei</taxon>
        <taxon>Gobiidae</taxon>
        <taxon>Oxudercinae</taxon>
        <taxon>Periophthalmus</taxon>
    </lineage>
</organism>
<keyword evidence="7" id="KW-0677">Repeat</keyword>
<comment type="subcellular location">
    <subcellularLocation>
        <location evidence="3">Cytoplasmic vesicle</location>
        <location evidence="3">Secretory vesicle</location>
        <location evidence="3">Chromaffin granule membrane</location>
        <topology evidence="3">Single-pass membrane protein</topology>
    </subcellularLocation>
    <subcellularLocation>
        <location evidence="2">Cytoplasmic vesicle</location>
        <location evidence="2">Secretory vesicle</location>
        <location evidence="2">Synaptic vesicle membrane</location>
        <topology evidence="2">Single-pass membrane protein</topology>
    </subcellularLocation>
</comment>
<evidence type="ECO:0000256" key="1">
    <source>
        <dbReference type="ARBA" id="ARBA00001913"/>
    </source>
</evidence>
<reference evidence="15" key="2">
    <citation type="submission" date="2025-09" db="UniProtKB">
        <authorList>
            <consortium name="Ensembl"/>
        </authorList>
    </citation>
    <scope>IDENTIFICATION</scope>
</reference>
<keyword evidence="5" id="KW-0812">Transmembrane</keyword>
<evidence type="ECO:0000256" key="13">
    <source>
        <dbReference type="SAM" id="MobiDB-lite"/>
    </source>
</evidence>
<evidence type="ECO:0000256" key="3">
    <source>
        <dbReference type="ARBA" id="ARBA00004349"/>
    </source>
</evidence>
<dbReference type="SUPFAM" id="SSF49562">
    <property type="entry name" value="C2 domain (Calcium/lipid-binding domain, CaLB)"/>
    <property type="match status" value="2"/>
</dbReference>
<dbReference type="AlphaFoldDB" id="A0A3B3ZVK0"/>
<dbReference type="GO" id="GO:0030276">
    <property type="term" value="F:clathrin binding"/>
    <property type="evidence" value="ECO:0007669"/>
    <property type="project" value="TreeGrafter"/>
</dbReference>
<accession>A0A3B3ZVK0</accession>
<keyword evidence="11" id="KW-0472">Membrane</keyword>
<dbReference type="GO" id="GO:0031045">
    <property type="term" value="C:dense core granule"/>
    <property type="evidence" value="ECO:0007669"/>
    <property type="project" value="TreeGrafter"/>
</dbReference>
<dbReference type="PANTHER" id="PTHR10024:SF217">
    <property type="entry name" value="SYNAPTOTAGMIN V"/>
    <property type="match status" value="1"/>
</dbReference>
<reference evidence="15" key="1">
    <citation type="submission" date="2025-08" db="UniProtKB">
        <authorList>
            <consortium name="Ensembl"/>
        </authorList>
    </citation>
    <scope>IDENTIFICATION</scope>
</reference>
<keyword evidence="10" id="KW-0770">Synapse</keyword>
<feature type="region of interest" description="Disordered" evidence="13">
    <location>
        <begin position="14"/>
        <end position="36"/>
    </location>
</feature>
<dbReference type="GO" id="GO:0030672">
    <property type="term" value="C:synaptic vesicle membrane"/>
    <property type="evidence" value="ECO:0007669"/>
    <property type="project" value="UniProtKB-SubCell"/>
</dbReference>
<sequence>MRLVSVSRARLRRAAEEEERERERPAAPAPPPVSHHQFNSLKNKFFDELTHLPMPMWAVGAIVVVVLALVACMGFCIYKKCFNKGKKQKKVRERKAGGGRGRRKKDKEGEEDDKKEGDDAKEEEEKEFFGKLEYSLDYNFNDNQLIVGILQAQDLAAMDMGGTSDPYVKVYMLPDKKKKFETKVQRKNLCPVFNETFTFKVYSLVFDFDRFGKHDLIGEIKIPMSTIDLGQPIHEWKDLSGGEKEEQEKLGDICISLRYVPTAGKLTVNVMEAKNLKKMDVGGLSDPYVKLVLQHNGKRIKKKKTSVKQNTLNPYFNESFSFEIPFSQIQKVQLLVTVYDYDKLGSNDPIGKCWIGYGASGVGLRHWSDMLANPRRPVAQWHTLQPEEEIDAALKAPIR</sequence>
<dbReference type="CDD" id="cd21342">
    <property type="entry name" value="Syt1_2_N"/>
    <property type="match status" value="1"/>
</dbReference>
<feature type="domain" description="C2" evidence="14">
    <location>
        <begin position="249"/>
        <end position="382"/>
    </location>
</feature>
<evidence type="ECO:0000256" key="2">
    <source>
        <dbReference type="ARBA" id="ARBA00004254"/>
    </source>
</evidence>
<dbReference type="PRINTS" id="PR00360">
    <property type="entry name" value="C2DOMAIN"/>
</dbReference>
<name>A0A3B3ZVK0_9GOBI</name>
<evidence type="ECO:0000256" key="8">
    <source>
        <dbReference type="ARBA" id="ARBA00022837"/>
    </source>
</evidence>
<dbReference type="FunFam" id="2.60.40.150:FF:000007">
    <property type="entry name" value="Synaptotagmin 1"/>
    <property type="match status" value="1"/>
</dbReference>
<proteinExistence type="inferred from homology"/>
<evidence type="ECO:0000256" key="9">
    <source>
        <dbReference type="ARBA" id="ARBA00022989"/>
    </source>
</evidence>
<evidence type="ECO:0000256" key="7">
    <source>
        <dbReference type="ARBA" id="ARBA00022737"/>
    </source>
</evidence>
<dbReference type="GO" id="GO:0001786">
    <property type="term" value="F:phosphatidylserine binding"/>
    <property type="evidence" value="ECO:0007669"/>
    <property type="project" value="TreeGrafter"/>
</dbReference>
<evidence type="ECO:0000256" key="4">
    <source>
        <dbReference type="ARBA" id="ARBA00006996"/>
    </source>
</evidence>
<keyword evidence="12" id="KW-0968">Cytoplasmic vesicle</keyword>
<dbReference type="FunFam" id="2.60.40.150:FF:000016">
    <property type="entry name" value="Synaptotagmin 1"/>
    <property type="match status" value="1"/>
</dbReference>
<dbReference type="SMART" id="SM00239">
    <property type="entry name" value="C2"/>
    <property type="match status" value="2"/>
</dbReference>
<evidence type="ECO:0000256" key="10">
    <source>
        <dbReference type="ARBA" id="ARBA00023018"/>
    </source>
</evidence>
<keyword evidence="9" id="KW-1133">Transmembrane helix</keyword>
<feature type="domain" description="C2" evidence="14">
    <location>
        <begin position="128"/>
        <end position="237"/>
    </location>
</feature>
<evidence type="ECO:0000313" key="15">
    <source>
        <dbReference type="Ensembl" id="ENSPMGP00000008570.1"/>
    </source>
</evidence>
<dbReference type="Ensembl" id="ENSPMGT00000009116.1">
    <property type="protein sequence ID" value="ENSPMGP00000008570.1"/>
    <property type="gene ID" value="ENSPMGG00000007093.1"/>
</dbReference>
<dbReference type="PROSITE" id="PS50004">
    <property type="entry name" value="C2"/>
    <property type="match status" value="2"/>
</dbReference>
<dbReference type="GO" id="GO:0000149">
    <property type="term" value="F:SNARE binding"/>
    <property type="evidence" value="ECO:0007669"/>
    <property type="project" value="TreeGrafter"/>
</dbReference>
<comment type="cofactor">
    <cofactor evidence="1">
        <name>Ca(2+)</name>
        <dbReference type="ChEBI" id="CHEBI:29108"/>
    </cofactor>
</comment>
<evidence type="ECO:0000256" key="5">
    <source>
        <dbReference type="ARBA" id="ARBA00022692"/>
    </source>
</evidence>
<evidence type="ECO:0000256" key="11">
    <source>
        <dbReference type="ARBA" id="ARBA00023136"/>
    </source>
</evidence>
<evidence type="ECO:0000313" key="16">
    <source>
        <dbReference type="Proteomes" id="UP000261520"/>
    </source>
</evidence>
<dbReference type="PRINTS" id="PR00399">
    <property type="entry name" value="SYNAPTOTAGMN"/>
</dbReference>
<dbReference type="GO" id="GO:0005509">
    <property type="term" value="F:calcium ion binding"/>
    <property type="evidence" value="ECO:0007669"/>
    <property type="project" value="TreeGrafter"/>
</dbReference>
<dbReference type="GO" id="GO:0030424">
    <property type="term" value="C:axon"/>
    <property type="evidence" value="ECO:0007669"/>
    <property type="project" value="TreeGrafter"/>
</dbReference>
<evidence type="ECO:0000259" key="14">
    <source>
        <dbReference type="PROSITE" id="PS50004"/>
    </source>
</evidence>
<comment type="similarity">
    <text evidence="4">Belongs to the synaptotagmin family.</text>
</comment>
<dbReference type="GO" id="GO:0048791">
    <property type="term" value="P:calcium ion-regulated exocytosis of neurotransmitter"/>
    <property type="evidence" value="ECO:0007669"/>
    <property type="project" value="TreeGrafter"/>
</dbReference>
<dbReference type="GO" id="GO:0048488">
    <property type="term" value="P:synaptic vesicle endocytosis"/>
    <property type="evidence" value="ECO:0007669"/>
    <property type="project" value="TreeGrafter"/>
</dbReference>
<protein>
    <recommendedName>
        <fullName evidence="14">C2 domain-containing protein</fullName>
    </recommendedName>
</protein>
<dbReference type="PANTHER" id="PTHR10024">
    <property type="entry name" value="SYNAPTOTAGMIN"/>
    <property type="match status" value="1"/>
</dbReference>
<dbReference type="Pfam" id="PF00168">
    <property type="entry name" value="C2"/>
    <property type="match status" value="2"/>
</dbReference>
<keyword evidence="8" id="KW-0106">Calcium</keyword>
<dbReference type="InterPro" id="IPR000008">
    <property type="entry name" value="C2_dom"/>
</dbReference>
<dbReference type="InterPro" id="IPR001565">
    <property type="entry name" value="Synaptotagmin"/>
</dbReference>
<dbReference type="STRING" id="409849.ENSPMGP00000008570"/>
<keyword evidence="6" id="KW-0479">Metal-binding</keyword>
<dbReference type="InterPro" id="IPR035892">
    <property type="entry name" value="C2_domain_sf"/>
</dbReference>
<evidence type="ECO:0000256" key="6">
    <source>
        <dbReference type="ARBA" id="ARBA00022723"/>
    </source>
</evidence>
<keyword evidence="16" id="KW-1185">Reference proteome</keyword>